<dbReference type="SUPFAM" id="SSF56112">
    <property type="entry name" value="Protein kinase-like (PK-like)"/>
    <property type="match status" value="1"/>
</dbReference>
<keyword evidence="24" id="KW-1185">Reference proteome</keyword>
<dbReference type="SMART" id="SM00220">
    <property type="entry name" value="S_TKc"/>
    <property type="match status" value="1"/>
</dbReference>
<sequence length="702" mass="77161">MASPRRSIELEHFEERDKRQQHRSSSRRGGGSSTCSSSSGPKGNGLIPSPAHSAHCSFYRTRTLQALSSEKKAKKARFYRNGDKYFKGLVYPISSDRFRSFDALLIELTRSLSDNVNLPQGVRTIYTIDGSRKLSSLDELVDGESYVCASNEPFRKVDYTKNVNPNWSVNIKSSSSRSLTSLTSTRSEVKEIKDFIKPKLVTVIRSGVKPRKAVRILLNKKTAHSFDQVLTDITEAIKLDSGVVKRICTLDGKQVTCLQDFFGDDDVFIACGPEKYRYAQDDFVLDHSECRVVKSSYSRSSGTARYSGTKSPGPSRRSKSPASVNGAPSSQLSTPKSTKSSSSSPTSPGSFRGLKIPPHCGSSSNVNGVPELSPCLSPEGVNGNKCLGTSTILEKYKVGKVIGDGNFAVVKECIERSTGKEFALKIIDKGKCCGKEHLIENEVSILRQVKHPNIIMLIEEMDTPSELYLVMELVKGGDLFDAITSSTKYTERDGSAMVYNLASALKYLHGLSIVHRDIKPENLLVCEYPDGTKSLKLGDFGLATVVEGPLYTVCGTPTYVAPEIIAETGYGLKVDIWAAGVITYILLCGFPPFRSENNVQEDLFDQILVGKLEFPSPYWDNITDSAKELISLMLQVNVEARYTAAQILNHPWVSDDASQENNMQAEVTGKLKQHFNNTLPKQNNPTAGVSVIMVQGNENSSR</sequence>
<dbReference type="GeneTree" id="ENSGT00940000154895"/>
<keyword evidence="8" id="KW-0677">Repeat</keyword>
<feature type="domain" description="Doublecortin" evidence="22">
    <location>
        <begin position="74"/>
        <end position="160"/>
    </location>
</feature>
<evidence type="ECO:0000256" key="5">
    <source>
        <dbReference type="ARBA" id="ARBA00022527"/>
    </source>
</evidence>
<dbReference type="AlphaFoldDB" id="A0A8D0AZU8"/>
<dbReference type="Gene3D" id="3.30.200.20">
    <property type="entry name" value="Phosphorylase Kinase, domain 1"/>
    <property type="match status" value="1"/>
</dbReference>
<dbReference type="Pfam" id="PF03607">
    <property type="entry name" value="DCX"/>
    <property type="match status" value="2"/>
</dbReference>
<comment type="catalytic activity">
    <reaction evidence="14">
        <text>L-seryl-[protein] + ATP = O-phospho-L-seryl-[protein] + ADP + H(+)</text>
        <dbReference type="Rhea" id="RHEA:17989"/>
        <dbReference type="Rhea" id="RHEA-COMP:9863"/>
        <dbReference type="Rhea" id="RHEA-COMP:11604"/>
        <dbReference type="ChEBI" id="CHEBI:15378"/>
        <dbReference type="ChEBI" id="CHEBI:29999"/>
        <dbReference type="ChEBI" id="CHEBI:30616"/>
        <dbReference type="ChEBI" id="CHEBI:83421"/>
        <dbReference type="ChEBI" id="CHEBI:456216"/>
        <dbReference type="EC" id="2.7.11.1"/>
    </reaction>
</comment>
<evidence type="ECO:0000256" key="1">
    <source>
        <dbReference type="ARBA" id="ARBA00004245"/>
    </source>
</evidence>
<evidence type="ECO:0000256" key="20">
    <source>
        <dbReference type="SAM" id="MobiDB-lite"/>
    </source>
</evidence>
<evidence type="ECO:0000256" key="6">
    <source>
        <dbReference type="ARBA" id="ARBA00022553"/>
    </source>
</evidence>
<dbReference type="FunFam" id="3.10.20.230:FF:000001">
    <property type="entry name" value="serine/threonine-protein kinase DCLK1 isoform X1"/>
    <property type="match status" value="1"/>
</dbReference>
<dbReference type="GO" id="GO:0035556">
    <property type="term" value="P:intracellular signal transduction"/>
    <property type="evidence" value="ECO:0007669"/>
    <property type="project" value="InterPro"/>
</dbReference>
<dbReference type="InterPro" id="IPR008271">
    <property type="entry name" value="Ser/Thr_kinase_AS"/>
</dbReference>
<evidence type="ECO:0000256" key="9">
    <source>
        <dbReference type="ARBA" id="ARBA00022741"/>
    </source>
</evidence>
<dbReference type="InterPro" id="IPR011009">
    <property type="entry name" value="Kinase-like_dom_sf"/>
</dbReference>
<dbReference type="Ensembl" id="ENSSMRT00000001071.1">
    <property type="protein sequence ID" value="ENSSMRP00000000893.1"/>
    <property type="gene ID" value="ENSSMRG00000000760.1"/>
</dbReference>
<dbReference type="CDD" id="cd14184">
    <property type="entry name" value="STKc_DCKL2"/>
    <property type="match status" value="1"/>
</dbReference>
<feature type="region of interest" description="Disordered" evidence="20">
    <location>
        <begin position="300"/>
        <end position="355"/>
    </location>
</feature>
<dbReference type="CDD" id="cd17069">
    <property type="entry name" value="DCX2"/>
    <property type="match status" value="1"/>
</dbReference>
<dbReference type="FunFam" id="3.10.20.230:FF:000002">
    <property type="entry name" value="serine/threonine-protein kinase DCLK2 isoform X1"/>
    <property type="match status" value="1"/>
</dbReference>
<accession>A0A8D0AZU8</accession>
<evidence type="ECO:0000256" key="12">
    <source>
        <dbReference type="ARBA" id="ARBA00023212"/>
    </source>
</evidence>
<keyword evidence="5" id="KW-0723">Serine/threonine-protein kinase</keyword>
<dbReference type="FunFam" id="1.10.510.10:FF:000066">
    <property type="entry name" value="Serine/threonine-protein kinase DCLK1 isoform 2"/>
    <property type="match status" value="1"/>
</dbReference>
<feature type="compositionally biased region" description="Basic and acidic residues" evidence="20">
    <location>
        <begin position="1"/>
        <end position="18"/>
    </location>
</feature>
<evidence type="ECO:0000313" key="23">
    <source>
        <dbReference type="Ensembl" id="ENSSMRP00000000893.1"/>
    </source>
</evidence>
<dbReference type="EC" id="2.7.11.1" evidence="3"/>
<dbReference type="PANTHER" id="PTHR24347">
    <property type="entry name" value="SERINE/THREONINE-PROTEIN KINASE"/>
    <property type="match status" value="1"/>
</dbReference>
<dbReference type="GO" id="GO:0005524">
    <property type="term" value="F:ATP binding"/>
    <property type="evidence" value="ECO:0007669"/>
    <property type="project" value="UniProtKB-UniRule"/>
</dbReference>
<feature type="region of interest" description="Disordered" evidence="20">
    <location>
        <begin position="1"/>
        <end position="47"/>
    </location>
</feature>
<feature type="compositionally biased region" description="Polar residues" evidence="20">
    <location>
        <begin position="300"/>
        <end position="309"/>
    </location>
</feature>
<evidence type="ECO:0000256" key="11">
    <source>
        <dbReference type="ARBA" id="ARBA00022840"/>
    </source>
</evidence>
<evidence type="ECO:0000259" key="22">
    <source>
        <dbReference type="PROSITE" id="PS50309"/>
    </source>
</evidence>
<dbReference type="Gene3D" id="1.10.510.10">
    <property type="entry name" value="Transferase(Phosphotransferase) domain 1"/>
    <property type="match status" value="1"/>
</dbReference>
<evidence type="ECO:0000256" key="16">
    <source>
        <dbReference type="ARBA" id="ARBA00079695"/>
    </source>
</evidence>
<dbReference type="PROSITE" id="PS50309">
    <property type="entry name" value="DC"/>
    <property type="match status" value="2"/>
</dbReference>
<dbReference type="InterPro" id="IPR003533">
    <property type="entry name" value="Doublecortin_dom"/>
</dbReference>
<organism evidence="23 24">
    <name type="scientific">Salvator merianae</name>
    <name type="common">Argentine black and white tegu</name>
    <name type="synonym">Tupinambis merianae</name>
    <dbReference type="NCBI Taxonomy" id="96440"/>
    <lineage>
        <taxon>Eukaryota</taxon>
        <taxon>Metazoa</taxon>
        <taxon>Chordata</taxon>
        <taxon>Craniata</taxon>
        <taxon>Vertebrata</taxon>
        <taxon>Euteleostomi</taxon>
        <taxon>Lepidosauria</taxon>
        <taxon>Squamata</taxon>
        <taxon>Bifurcata</taxon>
        <taxon>Unidentata</taxon>
        <taxon>Episquamata</taxon>
        <taxon>Laterata</taxon>
        <taxon>Teiioidea</taxon>
        <taxon>Teiidae</taxon>
        <taxon>Salvator</taxon>
    </lineage>
</organism>
<keyword evidence="12" id="KW-0206">Cytoskeleton</keyword>
<feature type="compositionally biased region" description="Low complexity" evidence="20">
    <location>
        <begin position="310"/>
        <end position="350"/>
    </location>
</feature>
<feature type="domain" description="Doublecortin" evidence="22">
    <location>
        <begin position="199"/>
        <end position="282"/>
    </location>
</feature>
<feature type="binding site" evidence="19">
    <location>
        <position position="425"/>
    </location>
    <ligand>
        <name>ATP</name>
        <dbReference type="ChEBI" id="CHEBI:30616"/>
    </ligand>
</feature>
<keyword evidence="10" id="KW-0418">Kinase</keyword>
<feature type="domain" description="Protein kinase" evidence="21">
    <location>
        <begin position="396"/>
        <end position="653"/>
    </location>
</feature>
<keyword evidence="4" id="KW-0963">Cytoplasm</keyword>
<evidence type="ECO:0000259" key="21">
    <source>
        <dbReference type="PROSITE" id="PS50011"/>
    </source>
</evidence>
<protein>
    <recommendedName>
        <fullName evidence="15">Serine/threonine-protein kinase DCLK2</fullName>
        <ecNumber evidence="3">2.7.11.1</ecNumber>
    </recommendedName>
    <alternativeName>
        <fullName evidence="18">CaMK-like CREB regulatory kinase 2</fullName>
    </alternativeName>
    <alternativeName>
        <fullName evidence="16">Doublecortin-like and CAM kinase-like 2</fullName>
    </alternativeName>
    <alternativeName>
        <fullName evidence="17">Doublecortin-like kinase 2</fullName>
    </alternativeName>
</protein>
<evidence type="ECO:0000256" key="17">
    <source>
        <dbReference type="ARBA" id="ARBA00079902"/>
    </source>
</evidence>
<evidence type="ECO:0000256" key="15">
    <source>
        <dbReference type="ARBA" id="ARBA00070436"/>
    </source>
</evidence>
<reference evidence="23" key="2">
    <citation type="submission" date="2025-09" db="UniProtKB">
        <authorList>
            <consortium name="Ensembl"/>
        </authorList>
    </citation>
    <scope>IDENTIFICATION</scope>
</reference>
<evidence type="ECO:0000256" key="7">
    <source>
        <dbReference type="ARBA" id="ARBA00022679"/>
    </source>
</evidence>
<comment type="subcellular location">
    <subcellularLocation>
        <location evidence="1">Cytoplasm</location>
        <location evidence="1">Cytoskeleton</location>
    </subcellularLocation>
</comment>
<comment type="catalytic activity">
    <reaction evidence="13">
        <text>L-threonyl-[protein] + ATP = O-phospho-L-threonyl-[protein] + ADP + H(+)</text>
        <dbReference type="Rhea" id="RHEA:46608"/>
        <dbReference type="Rhea" id="RHEA-COMP:11060"/>
        <dbReference type="Rhea" id="RHEA-COMP:11605"/>
        <dbReference type="ChEBI" id="CHEBI:15378"/>
        <dbReference type="ChEBI" id="CHEBI:30013"/>
        <dbReference type="ChEBI" id="CHEBI:30616"/>
        <dbReference type="ChEBI" id="CHEBI:61977"/>
        <dbReference type="ChEBI" id="CHEBI:456216"/>
        <dbReference type="EC" id="2.7.11.1"/>
    </reaction>
</comment>
<evidence type="ECO:0000313" key="24">
    <source>
        <dbReference type="Proteomes" id="UP000694421"/>
    </source>
</evidence>
<proteinExistence type="inferred from homology"/>
<dbReference type="SUPFAM" id="SSF89837">
    <property type="entry name" value="Doublecortin (DC)"/>
    <property type="match status" value="2"/>
</dbReference>
<keyword evidence="7" id="KW-0808">Transferase</keyword>
<dbReference type="PROSITE" id="PS00108">
    <property type="entry name" value="PROTEIN_KINASE_ST"/>
    <property type="match status" value="1"/>
</dbReference>
<dbReference type="CDD" id="cd17141">
    <property type="entry name" value="DCX1_DCLK2"/>
    <property type="match status" value="1"/>
</dbReference>
<evidence type="ECO:0000256" key="3">
    <source>
        <dbReference type="ARBA" id="ARBA00012513"/>
    </source>
</evidence>
<keyword evidence="11 19" id="KW-0067">ATP-binding</keyword>
<name>A0A8D0AZU8_SALMN</name>
<dbReference type="Gene3D" id="3.10.20.230">
    <property type="entry name" value="Doublecortin domain"/>
    <property type="match status" value="2"/>
</dbReference>
<dbReference type="InterPro" id="IPR000719">
    <property type="entry name" value="Prot_kinase_dom"/>
</dbReference>
<keyword evidence="9 19" id="KW-0547">Nucleotide-binding</keyword>
<dbReference type="InterPro" id="IPR036572">
    <property type="entry name" value="Doublecortin_dom_sf"/>
</dbReference>
<dbReference type="SMART" id="SM00537">
    <property type="entry name" value="DCX"/>
    <property type="match status" value="2"/>
</dbReference>
<comment type="similarity">
    <text evidence="2">Belongs to the protein kinase superfamily. CAMK Ser/Thr protein kinase family. CaMK subfamily.</text>
</comment>
<dbReference type="InterPro" id="IPR017441">
    <property type="entry name" value="Protein_kinase_ATP_BS"/>
</dbReference>
<dbReference type="FunFam" id="3.30.200.20:FF:000057">
    <property type="entry name" value="Serine/threonine-protein kinase DCLK1 isoform 2"/>
    <property type="match status" value="1"/>
</dbReference>
<dbReference type="GO" id="GO:0005856">
    <property type="term" value="C:cytoskeleton"/>
    <property type="evidence" value="ECO:0007669"/>
    <property type="project" value="UniProtKB-SubCell"/>
</dbReference>
<dbReference type="Proteomes" id="UP000694421">
    <property type="component" value="Unplaced"/>
</dbReference>
<evidence type="ECO:0000256" key="8">
    <source>
        <dbReference type="ARBA" id="ARBA00022737"/>
    </source>
</evidence>
<evidence type="ECO:0000256" key="19">
    <source>
        <dbReference type="PROSITE-ProRule" id="PRU10141"/>
    </source>
</evidence>
<dbReference type="PROSITE" id="PS50011">
    <property type="entry name" value="PROTEIN_KINASE_DOM"/>
    <property type="match status" value="1"/>
</dbReference>
<dbReference type="PROSITE" id="PS00107">
    <property type="entry name" value="PROTEIN_KINASE_ATP"/>
    <property type="match status" value="1"/>
</dbReference>
<dbReference type="GO" id="GO:0004674">
    <property type="term" value="F:protein serine/threonine kinase activity"/>
    <property type="evidence" value="ECO:0007669"/>
    <property type="project" value="UniProtKB-KW"/>
</dbReference>
<dbReference type="GO" id="GO:0007417">
    <property type="term" value="P:central nervous system development"/>
    <property type="evidence" value="ECO:0007669"/>
    <property type="project" value="UniProtKB-ARBA"/>
</dbReference>
<reference evidence="23" key="1">
    <citation type="submission" date="2025-08" db="UniProtKB">
        <authorList>
            <consortium name="Ensembl"/>
        </authorList>
    </citation>
    <scope>IDENTIFICATION</scope>
</reference>
<evidence type="ECO:0000256" key="4">
    <source>
        <dbReference type="ARBA" id="ARBA00022490"/>
    </source>
</evidence>
<evidence type="ECO:0000256" key="18">
    <source>
        <dbReference type="ARBA" id="ARBA00080759"/>
    </source>
</evidence>
<evidence type="ECO:0000256" key="10">
    <source>
        <dbReference type="ARBA" id="ARBA00022777"/>
    </source>
</evidence>
<evidence type="ECO:0000256" key="13">
    <source>
        <dbReference type="ARBA" id="ARBA00047899"/>
    </source>
</evidence>
<evidence type="ECO:0000256" key="14">
    <source>
        <dbReference type="ARBA" id="ARBA00048679"/>
    </source>
</evidence>
<evidence type="ECO:0000256" key="2">
    <source>
        <dbReference type="ARBA" id="ARBA00005354"/>
    </source>
</evidence>
<dbReference type="Pfam" id="PF00069">
    <property type="entry name" value="Pkinase"/>
    <property type="match status" value="1"/>
</dbReference>
<keyword evidence="6" id="KW-0597">Phosphoprotein</keyword>